<proteinExistence type="predicted"/>
<organism evidence="1 2">
    <name type="scientific">Heracleum sosnowskyi</name>
    <dbReference type="NCBI Taxonomy" id="360622"/>
    <lineage>
        <taxon>Eukaryota</taxon>
        <taxon>Viridiplantae</taxon>
        <taxon>Streptophyta</taxon>
        <taxon>Embryophyta</taxon>
        <taxon>Tracheophyta</taxon>
        <taxon>Spermatophyta</taxon>
        <taxon>Magnoliopsida</taxon>
        <taxon>eudicotyledons</taxon>
        <taxon>Gunneridae</taxon>
        <taxon>Pentapetalae</taxon>
        <taxon>asterids</taxon>
        <taxon>campanulids</taxon>
        <taxon>Apiales</taxon>
        <taxon>Apiaceae</taxon>
        <taxon>Apioideae</taxon>
        <taxon>apioid superclade</taxon>
        <taxon>Tordylieae</taxon>
        <taxon>Tordyliinae</taxon>
        <taxon>Heracleum</taxon>
    </lineage>
</organism>
<dbReference type="Proteomes" id="UP001237642">
    <property type="component" value="Unassembled WGS sequence"/>
</dbReference>
<reference evidence="1" key="2">
    <citation type="submission" date="2023-05" db="EMBL/GenBank/DDBJ databases">
        <authorList>
            <person name="Schelkunov M.I."/>
        </authorList>
    </citation>
    <scope>NUCLEOTIDE SEQUENCE</scope>
    <source>
        <strain evidence="1">Hsosn_3</strain>
        <tissue evidence="1">Leaf</tissue>
    </source>
</reference>
<evidence type="ECO:0000313" key="1">
    <source>
        <dbReference type="EMBL" id="KAK1386296.1"/>
    </source>
</evidence>
<dbReference type="AlphaFoldDB" id="A0AAD8MUZ2"/>
<accession>A0AAD8MUZ2</accession>
<dbReference type="EMBL" id="JAUIZM010000005">
    <property type="protein sequence ID" value="KAK1386296.1"/>
    <property type="molecule type" value="Genomic_DNA"/>
</dbReference>
<sequence length="122" mass="14198">MGLTYKALSILNVLGQYTLEATIVHVLGALFNKLDRRKLPYVKAATFFDHLERFVRVQTILKGLKKEDAYPEKNKRITPSDSSTWNRLLEFMTTRNNFIDLVTEDGKTYDPREDRTWNTIDG</sequence>
<name>A0AAD8MUZ2_9APIA</name>
<comment type="caution">
    <text evidence="1">The sequence shown here is derived from an EMBL/GenBank/DDBJ whole genome shotgun (WGS) entry which is preliminary data.</text>
</comment>
<protein>
    <submittedName>
        <fullName evidence="1">Uncharacterized protein</fullName>
    </submittedName>
</protein>
<keyword evidence="2" id="KW-1185">Reference proteome</keyword>
<reference evidence="1" key="1">
    <citation type="submission" date="2023-02" db="EMBL/GenBank/DDBJ databases">
        <title>Genome of toxic invasive species Heracleum sosnowskyi carries increased number of genes despite the absence of recent whole-genome duplications.</title>
        <authorList>
            <person name="Schelkunov M."/>
            <person name="Shtratnikova V."/>
            <person name="Makarenko M."/>
            <person name="Klepikova A."/>
            <person name="Omelchenko D."/>
            <person name="Novikova G."/>
            <person name="Obukhova E."/>
            <person name="Bogdanov V."/>
            <person name="Penin A."/>
            <person name="Logacheva M."/>
        </authorList>
    </citation>
    <scope>NUCLEOTIDE SEQUENCE</scope>
    <source>
        <strain evidence="1">Hsosn_3</strain>
        <tissue evidence="1">Leaf</tissue>
    </source>
</reference>
<gene>
    <name evidence="1" type="ORF">POM88_024031</name>
</gene>
<evidence type="ECO:0000313" key="2">
    <source>
        <dbReference type="Proteomes" id="UP001237642"/>
    </source>
</evidence>